<evidence type="ECO:0000313" key="2">
    <source>
        <dbReference type="Proteomes" id="UP000276133"/>
    </source>
</evidence>
<reference evidence="1 2" key="1">
    <citation type="journal article" date="2018" name="Sci. Rep.">
        <title>Genomic signatures of local adaptation to the degree of environmental predictability in rotifers.</title>
        <authorList>
            <person name="Franch-Gras L."/>
            <person name="Hahn C."/>
            <person name="Garcia-Roger E.M."/>
            <person name="Carmona M.J."/>
            <person name="Serra M."/>
            <person name="Gomez A."/>
        </authorList>
    </citation>
    <scope>NUCLEOTIDE SEQUENCE [LARGE SCALE GENOMIC DNA]</scope>
    <source>
        <strain evidence="1">HYR1</strain>
    </source>
</reference>
<organism evidence="1 2">
    <name type="scientific">Brachionus plicatilis</name>
    <name type="common">Marine rotifer</name>
    <name type="synonym">Brachionus muelleri</name>
    <dbReference type="NCBI Taxonomy" id="10195"/>
    <lineage>
        <taxon>Eukaryota</taxon>
        <taxon>Metazoa</taxon>
        <taxon>Spiralia</taxon>
        <taxon>Gnathifera</taxon>
        <taxon>Rotifera</taxon>
        <taxon>Eurotatoria</taxon>
        <taxon>Monogononta</taxon>
        <taxon>Pseudotrocha</taxon>
        <taxon>Ploima</taxon>
        <taxon>Brachionidae</taxon>
        <taxon>Brachionus</taxon>
    </lineage>
</organism>
<comment type="caution">
    <text evidence="1">The sequence shown here is derived from an EMBL/GenBank/DDBJ whole genome shotgun (WGS) entry which is preliminary data.</text>
</comment>
<dbReference type="Proteomes" id="UP000276133">
    <property type="component" value="Unassembled WGS sequence"/>
</dbReference>
<dbReference type="AlphaFoldDB" id="A0A3M7QLK9"/>
<evidence type="ECO:0000313" key="1">
    <source>
        <dbReference type="EMBL" id="RNA11875.1"/>
    </source>
</evidence>
<keyword evidence="2" id="KW-1185">Reference proteome</keyword>
<protein>
    <submittedName>
        <fullName evidence="1">Uncharacterized protein</fullName>
    </submittedName>
</protein>
<dbReference type="EMBL" id="REGN01005830">
    <property type="protein sequence ID" value="RNA11875.1"/>
    <property type="molecule type" value="Genomic_DNA"/>
</dbReference>
<gene>
    <name evidence="1" type="ORF">BpHYR1_036681</name>
</gene>
<proteinExistence type="predicted"/>
<accession>A0A3M7QLK9</accession>
<sequence>MFILIPVGAHPKIVSVNCMSCFIQEYLQNLEIDGKLNESAHTIKYDFISSKTLSSLKTSRKILSLCYSDKENL</sequence>
<name>A0A3M7QLK9_BRAPC</name>